<dbReference type="AlphaFoldDB" id="A0A918JXT8"/>
<protein>
    <submittedName>
        <fullName evidence="2">3-hydroxyacyl-ACP dehydratase</fullName>
    </submittedName>
</protein>
<evidence type="ECO:0000313" key="3">
    <source>
        <dbReference type="Proteomes" id="UP000601108"/>
    </source>
</evidence>
<dbReference type="Gene3D" id="3.10.129.10">
    <property type="entry name" value="Hotdog Thioesterase"/>
    <property type="match status" value="1"/>
</dbReference>
<dbReference type="RefSeq" id="WP_027412497.1">
    <property type="nucleotide sequence ID" value="NZ_BMWS01000019.1"/>
</dbReference>
<evidence type="ECO:0000259" key="1">
    <source>
        <dbReference type="Pfam" id="PF22818"/>
    </source>
</evidence>
<sequence>MLLKDFYKTNTLITVGNISTVTITINKNHKIFKGHFPGNPVTPGVCMIQIIKELAEGIVEEELFMESSNNIKFMAIINPEKNPDLVLTLDIIKIEDNRYKVKNVTTFEDTIALKLTANFKIK</sequence>
<dbReference type="InterPro" id="IPR054545">
    <property type="entry name" value="ApeI-like"/>
</dbReference>
<feature type="domain" description="ApeI dehydratase-like" evidence="1">
    <location>
        <begin position="20"/>
        <end position="101"/>
    </location>
</feature>
<dbReference type="GO" id="GO:0016829">
    <property type="term" value="F:lyase activity"/>
    <property type="evidence" value="ECO:0007669"/>
    <property type="project" value="UniProtKB-KW"/>
</dbReference>
<dbReference type="EMBL" id="BMWS01000019">
    <property type="protein sequence ID" value="GGX25028.1"/>
    <property type="molecule type" value="Genomic_DNA"/>
</dbReference>
<dbReference type="Proteomes" id="UP000601108">
    <property type="component" value="Unassembled WGS sequence"/>
</dbReference>
<name>A0A918JXT8_9FLAO</name>
<dbReference type="InterPro" id="IPR029069">
    <property type="entry name" value="HotDog_dom_sf"/>
</dbReference>
<evidence type="ECO:0000313" key="2">
    <source>
        <dbReference type="EMBL" id="GGX25028.1"/>
    </source>
</evidence>
<gene>
    <name evidence="2" type="ORF">GCM10007384_27630</name>
</gene>
<proteinExistence type="predicted"/>
<dbReference type="SUPFAM" id="SSF54637">
    <property type="entry name" value="Thioesterase/thiol ester dehydrase-isomerase"/>
    <property type="match status" value="1"/>
</dbReference>
<reference evidence="2 3" key="1">
    <citation type="journal article" date="2014" name="Int. J. Syst. Evol. Microbiol.">
        <title>Complete genome sequence of Corynebacterium casei LMG S-19264T (=DSM 44701T), isolated from a smear-ripened cheese.</title>
        <authorList>
            <consortium name="US DOE Joint Genome Institute (JGI-PGF)"/>
            <person name="Walter F."/>
            <person name="Albersmeier A."/>
            <person name="Kalinowski J."/>
            <person name="Ruckert C."/>
        </authorList>
    </citation>
    <scope>NUCLEOTIDE SEQUENCE [LARGE SCALE GENOMIC DNA]</scope>
    <source>
        <strain evidence="2 3">KCTC 12285</strain>
    </source>
</reference>
<organism evidence="2 3">
    <name type="scientific">Aquimarina muelleri</name>
    <dbReference type="NCBI Taxonomy" id="279356"/>
    <lineage>
        <taxon>Bacteria</taxon>
        <taxon>Pseudomonadati</taxon>
        <taxon>Bacteroidota</taxon>
        <taxon>Flavobacteriia</taxon>
        <taxon>Flavobacteriales</taxon>
        <taxon>Flavobacteriaceae</taxon>
        <taxon>Aquimarina</taxon>
    </lineage>
</organism>
<comment type="caution">
    <text evidence="2">The sequence shown here is derived from an EMBL/GenBank/DDBJ whole genome shotgun (WGS) entry which is preliminary data.</text>
</comment>
<keyword evidence="3" id="KW-1185">Reference proteome</keyword>
<accession>A0A918JXT8</accession>
<dbReference type="Pfam" id="PF22818">
    <property type="entry name" value="ApeI-like"/>
    <property type="match status" value="1"/>
</dbReference>